<dbReference type="Gene3D" id="3.40.50.720">
    <property type="entry name" value="NAD(P)-binding Rossmann-like Domain"/>
    <property type="match status" value="1"/>
</dbReference>
<dbReference type="HOGENOM" id="CLU_024661_0_2_1"/>
<keyword evidence="5 10" id="KW-0521">NADP</keyword>
<dbReference type="CDD" id="cd05236">
    <property type="entry name" value="FAR-N_SDR_e"/>
    <property type="match status" value="1"/>
</dbReference>
<evidence type="ECO:0000259" key="12">
    <source>
        <dbReference type="Pfam" id="PF07993"/>
    </source>
</evidence>
<dbReference type="PANTHER" id="PTHR11011:SF61">
    <property type="entry name" value="FATTY ACYL-COA REDUCTASE"/>
    <property type="match status" value="1"/>
</dbReference>
<dbReference type="AlphaFoldDB" id="D2A4M2"/>
<keyword evidence="10" id="KW-0560">Oxidoreductase</keyword>
<dbReference type="Pfam" id="PF07993">
    <property type="entry name" value="NAD_binding_4"/>
    <property type="match status" value="1"/>
</dbReference>
<evidence type="ECO:0000259" key="11">
    <source>
        <dbReference type="Pfam" id="PF03015"/>
    </source>
</evidence>
<sequence>MSETNRISQLFKDQNILITGATGFLGKVLVEKFLRCTEVKKLYLLVRSKKGKNPQERLDELYSNMLFDVLKRENPSVLKKCLIIPGDITQEGLGISTPNRILLQEEIDFIFHSAASTRFDDSVKTAVKINTRSTKYVLDLAQECKNLKLLVHVSTAYAFPNVKVLHEKSYNPPKNPHEVLEMIKFGKDDDIEELLGDAPNTYTFSKALAEALVVEKMGIVPSIIVRPSIVCPTLAEPIPGWVNNLQGPMGLFVGAGKGIIRSMYMQGDSYADFVPADVTINGMLSASWYYLSHDQNAQFYNITSSSQYNFTWEELITTGKSVIFNEVPFNGVVWYPGGSIKTVRWVHELCFYLFQLLPAILIDVILVLLRYKPVLYQIQRRIQKGNEVFEYYTNRAWDFSNRRANDVKGIMNEIERKVYKIDGEGFDLKDYLTKCMWCLRRNNLKESDETVPAARRHMKVMWAVDIVVKILFLVVLLYYGYQWYQTLTRTILRY</sequence>
<comment type="similarity">
    <text evidence="2 10">Belongs to the fatty acyl-CoA reductase family.</text>
</comment>
<comment type="catalytic activity">
    <reaction evidence="9 10">
        <text>a long-chain fatty acyl-CoA + 2 NADPH + 2 H(+) = a long-chain primary fatty alcohol + 2 NADP(+) + CoA</text>
        <dbReference type="Rhea" id="RHEA:52716"/>
        <dbReference type="ChEBI" id="CHEBI:15378"/>
        <dbReference type="ChEBI" id="CHEBI:57287"/>
        <dbReference type="ChEBI" id="CHEBI:57783"/>
        <dbReference type="ChEBI" id="CHEBI:58349"/>
        <dbReference type="ChEBI" id="CHEBI:77396"/>
        <dbReference type="ChEBI" id="CHEBI:83139"/>
        <dbReference type="EC" id="1.2.1.84"/>
    </reaction>
</comment>
<evidence type="ECO:0000256" key="1">
    <source>
        <dbReference type="ARBA" id="ARBA00004141"/>
    </source>
</evidence>
<dbReference type="EMBL" id="KQ971344">
    <property type="protein sequence ID" value="EFA05205.1"/>
    <property type="molecule type" value="Genomic_DNA"/>
</dbReference>
<reference evidence="13 14" key="2">
    <citation type="journal article" date="2010" name="Nucleic Acids Res.">
        <title>BeetleBase in 2010: revisions to provide comprehensive genomic information for Tribolium castaneum.</title>
        <authorList>
            <person name="Kim H.S."/>
            <person name="Murphy T."/>
            <person name="Xia J."/>
            <person name="Caragea D."/>
            <person name="Park Y."/>
            <person name="Beeman R.W."/>
            <person name="Lorenzen M.D."/>
            <person name="Butcher S."/>
            <person name="Manak J.R."/>
            <person name="Brown S.J."/>
        </authorList>
    </citation>
    <scope>GENOME REANNOTATION</scope>
    <source>
        <strain evidence="13 14">Georgia GA2</strain>
    </source>
</reference>
<dbReference type="KEGG" id="tca:658800"/>
<dbReference type="CDD" id="cd09071">
    <property type="entry name" value="FAR_C"/>
    <property type="match status" value="1"/>
</dbReference>
<keyword evidence="8 10" id="KW-0472">Membrane</keyword>
<gene>
    <name evidence="13" type="primary">AUGUSTUS-3.0.2_15341</name>
    <name evidence="13" type="ORF">TcasGA2_TC015341</name>
</gene>
<evidence type="ECO:0000313" key="13">
    <source>
        <dbReference type="EMBL" id="EFA05205.1"/>
    </source>
</evidence>
<evidence type="ECO:0000256" key="5">
    <source>
        <dbReference type="ARBA" id="ARBA00022857"/>
    </source>
</evidence>
<keyword evidence="3 10" id="KW-0444">Lipid biosynthesis</keyword>
<dbReference type="InParanoid" id="D2A4M2"/>
<dbReference type="InterPro" id="IPR026055">
    <property type="entry name" value="FAR"/>
</dbReference>
<evidence type="ECO:0000256" key="6">
    <source>
        <dbReference type="ARBA" id="ARBA00022989"/>
    </source>
</evidence>
<comment type="function">
    <text evidence="10">Catalyzes the reduction of fatty acyl-CoA to fatty alcohols.</text>
</comment>
<keyword evidence="14" id="KW-1185">Reference proteome</keyword>
<dbReference type="FunFam" id="3.40.50.720:FF:000143">
    <property type="entry name" value="Fatty acyl-CoA reductase"/>
    <property type="match status" value="1"/>
</dbReference>
<feature type="domain" description="Thioester reductase (TE)" evidence="12">
    <location>
        <begin position="18"/>
        <end position="282"/>
    </location>
</feature>
<dbReference type="GO" id="GO:0035336">
    <property type="term" value="P:long-chain fatty-acyl-CoA metabolic process"/>
    <property type="evidence" value="ECO:0000318"/>
    <property type="project" value="GO_Central"/>
</dbReference>
<feature type="transmembrane region" description="Helical" evidence="10">
    <location>
        <begin position="351"/>
        <end position="371"/>
    </location>
</feature>
<dbReference type="eggNOG" id="KOG1221">
    <property type="taxonomic scope" value="Eukaryota"/>
</dbReference>
<dbReference type="PANTHER" id="PTHR11011">
    <property type="entry name" value="MALE STERILITY PROTEIN 2-RELATED"/>
    <property type="match status" value="1"/>
</dbReference>
<keyword evidence="4 10" id="KW-0812">Transmembrane</keyword>
<dbReference type="GO" id="GO:0102965">
    <property type="term" value="F:alcohol-forming long-chain fatty acyl-CoA reductase activity"/>
    <property type="evidence" value="ECO:0007669"/>
    <property type="project" value="UniProtKB-EC"/>
</dbReference>
<accession>D2A4M2</accession>
<dbReference type="PhylomeDB" id="D2A4M2"/>
<dbReference type="STRING" id="7070.D2A4M2"/>
<comment type="subcellular location">
    <subcellularLocation>
        <location evidence="1">Membrane</location>
        <topology evidence="1">Multi-pass membrane protein</topology>
    </subcellularLocation>
</comment>
<protein>
    <recommendedName>
        <fullName evidence="10">Fatty acyl-CoA reductase</fullName>
        <ecNumber evidence="10">1.2.1.84</ecNumber>
    </recommendedName>
</protein>
<dbReference type="GO" id="GO:0080019">
    <property type="term" value="F:alcohol-forming very long-chain fatty acyl-CoA reductase activity"/>
    <property type="evidence" value="ECO:0000318"/>
    <property type="project" value="GO_Central"/>
</dbReference>
<evidence type="ECO:0000256" key="7">
    <source>
        <dbReference type="ARBA" id="ARBA00023098"/>
    </source>
</evidence>
<evidence type="ECO:0000256" key="2">
    <source>
        <dbReference type="ARBA" id="ARBA00005928"/>
    </source>
</evidence>
<dbReference type="InterPro" id="IPR013120">
    <property type="entry name" value="FAR_NAD-bd"/>
</dbReference>
<evidence type="ECO:0000256" key="8">
    <source>
        <dbReference type="ARBA" id="ARBA00023136"/>
    </source>
</evidence>
<dbReference type="Proteomes" id="UP000007266">
    <property type="component" value="Linkage group 6"/>
</dbReference>
<evidence type="ECO:0000256" key="9">
    <source>
        <dbReference type="ARBA" id="ARBA00052530"/>
    </source>
</evidence>
<keyword evidence="6 10" id="KW-1133">Transmembrane helix</keyword>
<dbReference type="OrthoDB" id="429813at2759"/>
<organism evidence="13 14">
    <name type="scientific">Tribolium castaneum</name>
    <name type="common">Red flour beetle</name>
    <dbReference type="NCBI Taxonomy" id="7070"/>
    <lineage>
        <taxon>Eukaryota</taxon>
        <taxon>Metazoa</taxon>
        <taxon>Ecdysozoa</taxon>
        <taxon>Arthropoda</taxon>
        <taxon>Hexapoda</taxon>
        <taxon>Insecta</taxon>
        <taxon>Pterygota</taxon>
        <taxon>Neoptera</taxon>
        <taxon>Endopterygota</taxon>
        <taxon>Coleoptera</taxon>
        <taxon>Polyphaga</taxon>
        <taxon>Cucujiformia</taxon>
        <taxon>Tenebrionidae</taxon>
        <taxon>Tenebrionidae incertae sedis</taxon>
        <taxon>Tribolium</taxon>
    </lineage>
</organism>
<evidence type="ECO:0000256" key="10">
    <source>
        <dbReference type="RuleBase" id="RU363097"/>
    </source>
</evidence>
<reference evidence="13 14" key="1">
    <citation type="journal article" date="2008" name="Nature">
        <title>The genome of the model beetle and pest Tribolium castaneum.</title>
        <authorList>
            <consortium name="Tribolium Genome Sequencing Consortium"/>
            <person name="Richards S."/>
            <person name="Gibbs R.A."/>
            <person name="Weinstock G.M."/>
            <person name="Brown S.J."/>
            <person name="Denell R."/>
            <person name="Beeman R.W."/>
            <person name="Gibbs R."/>
            <person name="Beeman R.W."/>
            <person name="Brown S.J."/>
            <person name="Bucher G."/>
            <person name="Friedrich M."/>
            <person name="Grimmelikhuijzen C.J."/>
            <person name="Klingler M."/>
            <person name="Lorenzen M."/>
            <person name="Richards S."/>
            <person name="Roth S."/>
            <person name="Schroder R."/>
            <person name="Tautz D."/>
            <person name="Zdobnov E.M."/>
            <person name="Muzny D."/>
            <person name="Gibbs R.A."/>
            <person name="Weinstock G.M."/>
            <person name="Attaway T."/>
            <person name="Bell S."/>
            <person name="Buhay C.J."/>
            <person name="Chandrabose M.N."/>
            <person name="Chavez D."/>
            <person name="Clerk-Blankenburg K.P."/>
            <person name="Cree A."/>
            <person name="Dao M."/>
            <person name="Davis C."/>
            <person name="Chacko J."/>
            <person name="Dinh H."/>
            <person name="Dugan-Rocha S."/>
            <person name="Fowler G."/>
            <person name="Garner T.T."/>
            <person name="Garnes J."/>
            <person name="Gnirke A."/>
            <person name="Hawes A."/>
            <person name="Hernandez J."/>
            <person name="Hines S."/>
            <person name="Holder M."/>
            <person name="Hume J."/>
            <person name="Jhangiani S.N."/>
            <person name="Joshi V."/>
            <person name="Khan Z.M."/>
            <person name="Jackson L."/>
            <person name="Kovar C."/>
            <person name="Kowis A."/>
            <person name="Lee S."/>
            <person name="Lewis L.R."/>
            <person name="Margolis J."/>
            <person name="Morgan M."/>
            <person name="Nazareth L.V."/>
            <person name="Nguyen N."/>
            <person name="Okwuonu G."/>
            <person name="Parker D."/>
            <person name="Richards S."/>
            <person name="Ruiz S.J."/>
            <person name="Santibanez J."/>
            <person name="Savard J."/>
            <person name="Scherer S.E."/>
            <person name="Schneider B."/>
            <person name="Sodergren E."/>
            <person name="Tautz D."/>
            <person name="Vattahil S."/>
            <person name="Villasana D."/>
            <person name="White C.S."/>
            <person name="Wright R."/>
            <person name="Park Y."/>
            <person name="Beeman R.W."/>
            <person name="Lord J."/>
            <person name="Oppert B."/>
            <person name="Lorenzen M."/>
            <person name="Brown S."/>
            <person name="Wang L."/>
            <person name="Savard J."/>
            <person name="Tautz D."/>
            <person name="Richards S."/>
            <person name="Weinstock G."/>
            <person name="Gibbs R.A."/>
            <person name="Liu Y."/>
            <person name="Worley K."/>
            <person name="Weinstock G."/>
            <person name="Elsik C.G."/>
            <person name="Reese J.T."/>
            <person name="Elhaik E."/>
            <person name="Landan G."/>
            <person name="Graur D."/>
            <person name="Arensburger P."/>
            <person name="Atkinson P."/>
            <person name="Beeman R.W."/>
            <person name="Beidler J."/>
            <person name="Brown S.J."/>
            <person name="Demuth J.P."/>
            <person name="Drury D.W."/>
            <person name="Du Y.Z."/>
            <person name="Fujiwara H."/>
            <person name="Lorenzen M."/>
            <person name="Maselli V."/>
            <person name="Osanai M."/>
            <person name="Park Y."/>
            <person name="Robertson H.M."/>
            <person name="Tu Z."/>
            <person name="Wang J.J."/>
            <person name="Wang S."/>
            <person name="Richards S."/>
            <person name="Song H."/>
            <person name="Zhang L."/>
            <person name="Sodergren E."/>
            <person name="Werner D."/>
            <person name="Stanke M."/>
            <person name="Morgenstern B."/>
            <person name="Solovyev V."/>
            <person name="Kosarev P."/>
            <person name="Brown G."/>
            <person name="Chen H.C."/>
            <person name="Ermolaeva O."/>
            <person name="Hlavina W."/>
            <person name="Kapustin Y."/>
            <person name="Kiryutin B."/>
            <person name="Kitts P."/>
            <person name="Maglott D."/>
            <person name="Pruitt K."/>
            <person name="Sapojnikov V."/>
            <person name="Souvorov A."/>
            <person name="Mackey A.J."/>
            <person name="Waterhouse R.M."/>
            <person name="Wyder S."/>
            <person name="Zdobnov E.M."/>
            <person name="Zdobnov E.M."/>
            <person name="Wyder S."/>
            <person name="Kriventseva E.V."/>
            <person name="Kadowaki T."/>
            <person name="Bork P."/>
            <person name="Aranda M."/>
            <person name="Bao R."/>
            <person name="Beermann A."/>
            <person name="Berns N."/>
            <person name="Bolognesi R."/>
            <person name="Bonneton F."/>
            <person name="Bopp D."/>
            <person name="Brown S.J."/>
            <person name="Bucher G."/>
            <person name="Butts T."/>
            <person name="Chaumot A."/>
            <person name="Denell R.E."/>
            <person name="Ferrier D.E."/>
            <person name="Friedrich M."/>
            <person name="Gordon C.M."/>
            <person name="Jindra M."/>
            <person name="Klingler M."/>
            <person name="Lan Q."/>
            <person name="Lattorff H.M."/>
            <person name="Laudet V."/>
            <person name="von Levetsow C."/>
            <person name="Liu Z."/>
            <person name="Lutz R."/>
            <person name="Lynch J.A."/>
            <person name="da Fonseca R.N."/>
            <person name="Posnien N."/>
            <person name="Reuter R."/>
            <person name="Roth S."/>
            <person name="Savard J."/>
            <person name="Schinko J.B."/>
            <person name="Schmitt C."/>
            <person name="Schoppmeier M."/>
            <person name="Schroder R."/>
            <person name="Shippy T.D."/>
            <person name="Simonnet F."/>
            <person name="Marques-Souza H."/>
            <person name="Tautz D."/>
            <person name="Tomoyasu Y."/>
            <person name="Trauner J."/>
            <person name="Van der Zee M."/>
            <person name="Vervoort M."/>
            <person name="Wittkopp N."/>
            <person name="Wimmer E.A."/>
            <person name="Yang X."/>
            <person name="Jones A.K."/>
            <person name="Sattelle D.B."/>
            <person name="Ebert P.R."/>
            <person name="Nelson D."/>
            <person name="Scott J.G."/>
            <person name="Beeman R.W."/>
            <person name="Muthukrishnan S."/>
            <person name="Kramer K.J."/>
            <person name="Arakane Y."/>
            <person name="Beeman R.W."/>
            <person name="Zhu Q."/>
            <person name="Hogenkamp D."/>
            <person name="Dixit R."/>
            <person name="Oppert B."/>
            <person name="Jiang H."/>
            <person name="Zou Z."/>
            <person name="Marshall J."/>
            <person name="Elpidina E."/>
            <person name="Vinokurov K."/>
            <person name="Oppert C."/>
            <person name="Zou Z."/>
            <person name="Evans J."/>
            <person name="Lu Z."/>
            <person name="Zhao P."/>
            <person name="Sumathipala N."/>
            <person name="Altincicek B."/>
            <person name="Vilcinskas A."/>
            <person name="Williams M."/>
            <person name="Hultmark D."/>
            <person name="Hetru C."/>
            <person name="Jiang H."/>
            <person name="Grimmelikhuijzen C.J."/>
            <person name="Hauser F."/>
            <person name="Cazzamali G."/>
            <person name="Williamson M."/>
            <person name="Park Y."/>
            <person name="Li B."/>
            <person name="Tanaka Y."/>
            <person name="Predel R."/>
            <person name="Neupert S."/>
            <person name="Schachtner J."/>
            <person name="Verleyen P."/>
            <person name="Raible F."/>
            <person name="Bork P."/>
            <person name="Friedrich M."/>
            <person name="Walden K.K."/>
            <person name="Robertson H.M."/>
            <person name="Angeli S."/>
            <person name="Foret S."/>
            <person name="Bucher G."/>
            <person name="Schuetz S."/>
            <person name="Maleszka R."/>
            <person name="Wimmer E.A."/>
            <person name="Beeman R.W."/>
            <person name="Lorenzen M."/>
            <person name="Tomoyasu Y."/>
            <person name="Miller S.C."/>
            <person name="Grossmann D."/>
            <person name="Bucher G."/>
        </authorList>
    </citation>
    <scope>NUCLEOTIDE SEQUENCE [LARGE SCALE GENOMIC DNA]</scope>
    <source>
        <strain evidence="13 14">Georgia GA2</strain>
    </source>
</reference>
<evidence type="ECO:0000256" key="4">
    <source>
        <dbReference type="ARBA" id="ARBA00022692"/>
    </source>
</evidence>
<evidence type="ECO:0000256" key="3">
    <source>
        <dbReference type="ARBA" id="ARBA00022516"/>
    </source>
</evidence>
<dbReference type="GO" id="GO:0005777">
    <property type="term" value="C:peroxisome"/>
    <property type="evidence" value="ECO:0000318"/>
    <property type="project" value="GO_Central"/>
</dbReference>
<feature type="domain" description="Fatty acyl-CoA reductase C-terminal" evidence="11">
    <location>
        <begin position="354"/>
        <end position="446"/>
    </location>
</feature>
<dbReference type="OMA" id="HILHETD"/>
<dbReference type="Pfam" id="PF03015">
    <property type="entry name" value="Sterile"/>
    <property type="match status" value="1"/>
</dbReference>
<dbReference type="EC" id="1.2.1.84" evidence="10"/>
<dbReference type="InterPro" id="IPR033640">
    <property type="entry name" value="FAR_C"/>
</dbReference>
<dbReference type="SUPFAM" id="SSF51735">
    <property type="entry name" value="NAD(P)-binding Rossmann-fold domains"/>
    <property type="match status" value="1"/>
</dbReference>
<feature type="transmembrane region" description="Helical" evidence="10">
    <location>
        <begin position="460"/>
        <end position="481"/>
    </location>
</feature>
<name>D2A4M2_TRICA</name>
<dbReference type="GO" id="GO:0016020">
    <property type="term" value="C:membrane"/>
    <property type="evidence" value="ECO:0007669"/>
    <property type="project" value="UniProtKB-SubCell"/>
</dbReference>
<keyword evidence="7 10" id="KW-0443">Lipid metabolism</keyword>
<proteinExistence type="inferred from homology"/>
<dbReference type="InterPro" id="IPR036291">
    <property type="entry name" value="NAD(P)-bd_dom_sf"/>
</dbReference>
<evidence type="ECO:0000313" key="14">
    <source>
        <dbReference type="Proteomes" id="UP000007266"/>
    </source>
</evidence>